<feature type="transmembrane region" description="Helical" evidence="2">
    <location>
        <begin position="15"/>
        <end position="33"/>
    </location>
</feature>
<proteinExistence type="predicted"/>
<evidence type="ECO:0000256" key="1">
    <source>
        <dbReference type="SAM" id="MobiDB-lite"/>
    </source>
</evidence>
<dbReference type="eggNOG" id="ENOG5030BMB">
    <property type="taxonomic scope" value="Bacteria"/>
</dbReference>
<keyword evidence="2" id="KW-1133">Transmembrane helix</keyword>
<comment type="caution">
    <text evidence="3">The sequence shown here is derived from an EMBL/GenBank/DDBJ whole genome shotgun (WGS) entry which is preliminary data.</text>
</comment>
<keyword evidence="2" id="KW-0812">Transmembrane</keyword>
<dbReference type="Proteomes" id="UP000051248">
    <property type="component" value="Unassembled WGS sequence"/>
</dbReference>
<organism evidence="3 4">
    <name type="scientific">Companilactobacillus nodensis DSM 19682 = JCM 14932 = NBRC 107160</name>
    <dbReference type="NCBI Taxonomy" id="1423775"/>
    <lineage>
        <taxon>Bacteria</taxon>
        <taxon>Bacillati</taxon>
        <taxon>Bacillota</taxon>
        <taxon>Bacilli</taxon>
        <taxon>Lactobacillales</taxon>
        <taxon>Lactobacillaceae</taxon>
        <taxon>Companilactobacillus</taxon>
    </lineage>
</organism>
<sequence length="209" mass="23680">MVKGKKEDSNKKKPFYKRIWFWGVVVFVLWAYGSLNPSKDNNSSSDKSTTKQETVKPKAKEKSKKKKETLPLELTSNTYKKAITNNSQNIKYESISISPDDSGKSVATVNFKLKSAITEKMAVRGILMEMTDILKTTKQKFDYNQLSNIEMFAKLPMTDSGGNTKDEIVATAKINGSKLNDLNVKNFDSTKIPVFVDEYWQNDSLPKLK</sequence>
<protein>
    <recommendedName>
        <fullName evidence="5">DUF5067 domain-containing protein</fullName>
    </recommendedName>
</protein>
<reference evidence="3 4" key="1">
    <citation type="journal article" date="2015" name="Genome Announc.">
        <title>Expanding the biotechnology potential of lactobacilli through comparative genomics of 213 strains and associated genera.</title>
        <authorList>
            <person name="Sun Z."/>
            <person name="Harris H.M."/>
            <person name="McCann A."/>
            <person name="Guo C."/>
            <person name="Argimon S."/>
            <person name="Zhang W."/>
            <person name="Yang X."/>
            <person name="Jeffery I.B."/>
            <person name="Cooney J.C."/>
            <person name="Kagawa T.F."/>
            <person name="Liu W."/>
            <person name="Song Y."/>
            <person name="Salvetti E."/>
            <person name="Wrobel A."/>
            <person name="Rasinkangas P."/>
            <person name="Parkhill J."/>
            <person name="Rea M.C."/>
            <person name="O'Sullivan O."/>
            <person name="Ritari J."/>
            <person name="Douillard F.P."/>
            <person name="Paul Ross R."/>
            <person name="Yang R."/>
            <person name="Briner A.E."/>
            <person name="Felis G.E."/>
            <person name="de Vos W.M."/>
            <person name="Barrangou R."/>
            <person name="Klaenhammer T.R."/>
            <person name="Caufield P.W."/>
            <person name="Cui Y."/>
            <person name="Zhang H."/>
            <person name="O'Toole P.W."/>
        </authorList>
    </citation>
    <scope>NUCLEOTIDE SEQUENCE [LARGE SCALE GENOMIC DNA]</scope>
    <source>
        <strain evidence="3 4">DSM 19682</strain>
    </source>
</reference>
<evidence type="ECO:0008006" key="5">
    <source>
        <dbReference type="Google" id="ProtNLM"/>
    </source>
</evidence>
<dbReference type="STRING" id="1423775.FD03_GL002289"/>
<evidence type="ECO:0000256" key="2">
    <source>
        <dbReference type="SAM" id="Phobius"/>
    </source>
</evidence>
<name>A0A0R1KAR1_9LACO</name>
<evidence type="ECO:0000313" key="4">
    <source>
        <dbReference type="Proteomes" id="UP000051248"/>
    </source>
</evidence>
<feature type="compositionally biased region" description="Basic and acidic residues" evidence="1">
    <location>
        <begin position="48"/>
        <end position="60"/>
    </location>
</feature>
<dbReference type="RefSeq" id="WP_025024568.1">
    <property type="nucleotide sequence ID" value="NZ_AZDZ01000022.1"/>
</dbReference>
<evidence type="ECO:0000313" key="3">
    <source>
        <dbReference type="EMBL" id="KRK78515.1"/>
    </source>
</evidence>
<accession>A0A0R1KAR1</accession>
<keyword evidence="2" id="KW-0472">Membrane</keyword>
<dbReference type="OrthoDB" id="2136626at2"/>
<dbReference type="PATRIC" id="fig|1423775.4.peg.2328"/>
<keyword evidence="4" id="KW-1185">Reference proteome</keyword>
<dbReference type="EMBL" id="AZDZ01000022">
    <property type="protein sequence ID" value="KRK78515.1"/>
    <property type="molecule type" value="Genomic_DNA"/>
</dbReference>
<dbReference type="AlphaFoldDB" id="A0A0R1KAR1"/>
<feature type="region of interest" description="Disordered" evidence="1">
    <location>
        <begin position="39"/>
        <end position="71"/>
    </location>
</feature>
<gene>
    <name evidence="3" type="ORF">FD03_GL002289</name>
</gene>